<dbReference type="NCBIfam" id="NF006215">
    <property type="entry name" value="PRK08343.1-1"/>
    <property type="match status" value="1"/>
</dbReference>
<evidence type="ECO:0000313" key="12">
    <source>
        <dbReference type="Proteomes" id="UP001596406"/>
    </source>
</evidence>
<feature type="domain" description="Protein export membrane protein SecD/SecF C-terminal" evidence="10">
    <location>
        <begin position="365"/>
        <end position="520"/>
    </location>
</feature>
<dbReference type="Proteomes" id="UP001596406">
    <property type="component" value="Unassembled WGS sequence"/>
</dbReference>
<dbReference type="InterPro" id="IPR022813">
    <property type="entry name" value="SecD/SecF_arch_bac"/>
</dbReference>
<comment type="subunit">
    <text evidence="9">Part of the protein translocation apparatus. Forms a complex with SecF.</text>
</comment>
<dbReference type="PANTHER" id="PTHR30081:SF1">
    <property type="entry name" value="PROTEIN TRANSLOCASE SUBUNIT SECD"/>
    <property type="match status" value="1"/>
</dbReference>
<keyword evidence="3 9" id="KW-1003">Cell membrane</keyword>
<evidence type="ECO:0000256" key="3">
    <source>
        <dbReference type="ARBA" id="ARBA00022475"/>
    </source>
</evidence>
<evidence type="ECO:0000256" key="2">
    <source>
        <dbReference type="ARBA" id="ARBA00022448"/>
    </source>
</evidence>
<organism evidence="11 12">
    <name type="scientific">Halomarina ordinaria</name>
    <dbReference type="NCBI Taxonomy" id="3033939"/>
    <lineage>
        <taxon>Archaea</taxon>
        <taxon>Methanobacteriati</taxon>
        <taxon>Methanobacteriota</taxon>
        <taxon>Stenosarchaea group</taxon>
        <taxon>Halobacteria</taxon>
        <taxon>Halobacteriales</taxon>
        <taxon>Natronomonadaceae</taxon>
        <taxon>Halomarina</taxon>
    </lineage>
</organism>
<comment type="subcellular location">
    <subcellularLocation>
        <location evidence="1 9">Cell membrane</location>
        <topology evidence="1 9">Multi-pass membrane protein</topology>
    </subcellularLocation>
</comment>
<evidence type="ECO:0000256" key="6">
    <source>
        <dbReference type="ARBA" id="ARBA00022989"/>
    </source>
</evidence>
<name>A0ABD5UH67_9EURY</name>
<dbReference type="PANTHER" id="PTHR30081">
    <property type="entry name" value="PROTEIN-EXPORT MEMBRANE PROTEIN SEC"/>
    <property type="match status" value="1"/>
</dbReference>
<feature type="transmembrane region" description="Helical" evidence="9">
    <location>
        <begin position="503"/>
        <end position="521"/>
    </location>
</feature>
<evidence type="ECO:0000256" key="7">
    <source>
        <dbReference type="ARBA" id="ARBA00023010"/>
    </source>
</evidence>
<dbReference type="InterPro" id="IPR024912">
    <property type="entry name" value="SecD_arc"/>
</dbReference>
<comment type="caution">
    <text evidence="9">Lacks conserved residue(s) required for the propagation of feature annotation.</text>
</comment>
<dbReference type="Gene3D" id="1.20.1640.10">
    <property type="entry name" value="Multidrug efflux transporter AcrB transmembrane domain"/>
    <property type="match status" value="1"/>
</dbReference>
<dbReference type="InterPro" id="IPR048634">
    <property type="entry name" value="SecD_SecF_C"/>
</dbReference>
<dbReference type="Pfam" id="PF02355">
    <property type="entry name" value="SecD_SecF_C"/>
    <property type="match status" value="1"/>
</dbReference>
<comment type="function">
    <text evidence="9">Involved in protein export.</text>
</comment>
<dbReference type="EMBL" id="JBHSXM010000001">
    <property type="protein sequence ID" value="MFC6837767.1"/>
    <property type="molecule type" value="Genomic_DNA"/>
</dbReference>
<keyword evidence="5 9" id="KW-0653">Protein transport</keyword>
<dbReference type="HAMAP" id="MF_01463_A">
    <property type="entry name" value="SecD_A"/>
    <property type="match status" value="1"/>
</dbReference>
<comment type="similarity">
    <text evidence="9">Belongs to the SecD/SecF family. SecD subfamily.</text>
</comment>
<sequence length="535" mass="56039">MSRLGAVRQNWRIVLLVLFLVGSSVGLFFPGGGGADAPAAGANATAAGSDGPTNLDYGLELAGGTRLRAPLVGLTAEGVAVDPQEERDAQRAIANELGVSQLDVQVRADVNETEGGAVEVFSENVTQEEFATALQNSGYDVQQSDVRQGVTRETMETAVEVLNRKIQGSAGFAGGGASVVTAADGQTFVLVEAPGVNRTELIDLIGDRGRVEIVATAPAENATNATNGSDYREVSLLTQDDLADVGTVQRDQQDRPVVPVVLRDSAAEDFATTLQDLGFTSPEGIASCRYDQNPEDPGYCLLTVVDGEVVYSASMGQSLARSIESGDFETDPAYQTSAANLSEAQELRLNLEAGALPAELDIDSGTTYFLQPSLAERFKSLSLATGLVASIAVAAVVAYRYREPSVALPLILTAMAEVYILLGFAAAVGLALDLSHIAGFIAVIGTGVDDLVIIADEILQQGDVRTDKVFRSRFRRAFWVIGAAAATTIVAMSPLAVLSLGDLQGFAVITIVGVLIGVLVTRPAYGDVLRNLVLD</sequence>
<dbReference type="GO" id="GO:0065002">
    <property type="term" value="P:intracellular protein transmembrane transport"/>
    <property type="evidence" value="ECO:0007669"/>
    <property type="project" value="UniProtKB-UniRule"/>
</dbReference>
<keyword evidence="8 9" id="KW-0472">Membrane</keyword>
<dbReference type="GO" id="GO:0005886">
    <property type="term" value="C:plasma membrane"/>
    <property type="evidence" value="ECO:0007669"/>
    <property type="project" value="UniProtKB-SubCell"/>
</dbReference>
<evidence type="ECO:0000313" key="11">
    <source>
        <dbReference type="EMBL" id="MFC6837767.1"/>
    </source>
</evidence>
<dbReference type="RefSeq" id="WP_304449429.1">
    <property type="nucleotide sequence ID" value="NZ_JARRAH010000001.1"/>
</dbReference>
<dbReference type="Gene3D" id="3.30.70.3400">
    <property type="match status" value="1"/>
</dbReference>
<keyword evidence="6 9" id="KW-1133">Transmembrane helix</keyword>
<evidence type="ECO:0000256" key="5">
    <source>
        <dbReference type="ARBA" id="ARBA00022927"/>
    </source>
</evidence>
<keyword evidence="4 9" id="KW-0812">Transmembrane</keyword>
<evidence type="ECO:0000259" key="10">
    <source>
        <dbReference type="Pfam" id="PF02355"/>
    </source>
</evidence>
<feature type="transmembrane region" description="Helical" evidence="9">
    <location>
        <begin position="437"/>
        <end position="456"/>
    </location>
</feature>
<gene>
    <name evidence="9" type="primary">secD</name>
    <name evidence="11" type="ORF">ACFQHK_14830</name>
</gene>
<keyword evidence="12" id="KW-1185">Reference proteome</keyword>
<keyword evidence="2 9" id="KW-0813">Transport</keyword>
<evidence type="ECO:0000256" key="9">
    <source>
        <dbReference type="HAMAP-Rule" id="MF_01463"/>
    </source>
</evidence>
<reference evidence="11 12" key="1">
    <citation type="journal article" date="2019" name="Int. J. Syst. Evol. Microbiol.">
        <title>The Global Catalogue of Microorganisms (GCM) 10K type strain sequencing project: providing services to taxonomists for standard genome sequencing and annotation.</title>
        <authorList>
            <consortium name="The Broad Institute Genomics Platform"/>
            <consortium name="The Broad Institute Genome Sequencing Center for Infectious Disease"/>
            <person name="Wu L."/>
            <person name="Ma J."/>
        </authorList>
    </citation>
    <scope>NUCLEOTIDE SEQUENCE [LARGE SCALE GENOMIC DNA]</scope>
    <source>
        <strain evidence="11 12">PSRA2</strain>
    </source>
</reference>
<proteinExistence type="inferred from homology"/>
<feature type="transmembrane region" description="Helical" evidence="9">
    <location>
        <begin position="381"/>
        <end position="399"/>
    </location>
</feature>
<evidence type="ECO:0000256" key="4">
    <source>
        <dbReference type="ARBA" id="ARBA00022692"/>
    </source>
</evidence>
<keyword evidence="7 9" id="KW-0811">Translocation</keyword>
<dbReference type="Gene3D" id="3.30.1360.200">
    <property type="match status" value="1"/>
</dbReference>
<accession>A0ABD5UH67</accession>
<dbReference type="AlphaFoldDB" id="A0ABD5UH67"/>
<protein>
    <recommendedName>
        <fullName evidence="9">Protein-export membrane protein SecD</fullName>
    </recommendedName>
</protein>
<evidence type="ECO:0000256" key="1">
    <source>
        <dbReference type="ARBA" id="ARBA00004651"/>
    </source>
</evidence>
<evidence type="ECO:0000256" key="8">
    <source>
        <dbReference type="ARBA" id="ARBA00023136"/>
    </source>
</evidence>
<feature type="transmembrane region" description="Helical" evidence="9">
    <location>
        <begin position="477"/>
        <end position="497"/>
    </location>
</feature>
<dbReference type="SUPFAM" id="SSF82866">
    <property type="entry name" value="Multidrug efflux transporter AcrB transmembrane domain"/>
    <property type="match status" value="1"/>
</dbReference>
<dbReference type="GO" id="GO:0006605">
    <property type="term" value="P:protein targeting"/>
    <property type="evidence" value="ECO:0007669"/>
    <property type="project" value="UniProtKB-UniRule"/>
</dbReference>
<comment type="caution">
    <text evidence="11">The sequence shown here is derived from an EMBL/GenBank/DDBJ whole genome shotgun (WGS) entry which is preliminary data.</text>
</comment>
<feature type="transmembrane region" description="Helical" evidence="9">
    <location>
        <begin position="406"/>
        <end position="431"/>
    </location>
</feature>